<keyword evidence="2" id="KW-1185">Reference proteome</keyword>
<evidence type="ECO:0000313" key="2">
    <source>
        <dbReference type="Proteomes" id="UP001108123"/>
    </source>
</evidence>
<dbReference type="Proteomes" id="UP001108123">
    <property type="component" value="Unassembled WGS sequence"/>
</dbReference>
<dbReference type="EMBL" id="JAKNID010000080">
    <property type="protein sequence ID" value="MCG4566016.1"/>
    <property type="molecule type" value="Genomic_DNA"/>
</dbReference>
<reference evidence="1" key="1">
    <citation type="submission" date="2022-01" db="EMBL/GenBank/DDBJ databases">
        <title>Collection of gut derived symbiotic bacterial strains cultured from healthy donors.</title>
        <authorList>
            <person name="Lin H."/>
            <person name="Kohout C."/>
            <person name="Waligurski E."/>
            <person name="Pamer E.G."/>
        </authorList>
    </citation>
    <scope>NUCLEOTIDE SEQUENCE</scope>
    <source>
        <strain evidence="1">MSK.14.39</strain>
    </source>
</reference>
<evidence type="ECO:0000313" key="1">
    <source>
        <dbReference type="EMBL" id="MCG4566016.1"/>
    </source>
</evidence>
<comment type="caution">
    <text evidence="1">The sequence shown here is derived from an EMBL/GenBank/DDBJ whole genome shotgun (WGS) entry which is preliminary data.</text>
</comment>
<protein>
    <submittedName>
        <fullName evidence="1">Uncharacterized protein</fullName>
    </submittedName>
</protein>
<organism evidence="1 2">
    <name type="scientific">Anaerosalibacter bizertensis</name>
    <dbReference type="NCBI Taxonomy" id="932217"/>
    <lineage>
        <taxon>Bacteria</taxon>
        <taxon>Bacillati</taxon>
        <taxon>Bacillota</taxon>
        <taxon>Tissierellia</taxon>
        <taxon>Tissierellales</taxon>
        <taxon>Sporanaerobacteraceae</taxon>
        <taxon>Anaerosalibacter</taxon>
    </lineage>
</organism>
<sequence>MSNFLALNEEDNQQHATKIVSNFKKNLLNDGSLIIIEPGDKKNCIALKLTRNKLVNNNEFTLYSPCIGIWKEKGHYTCSCFNTTRVYWELPVIYKYLISKGSYKGKKDYIPFNYMILRMDGLKKYETIKNSQYFTKIRDLWENIGKVVNVIALVRTFIIKGDKVFFSLCDGSCSFKDDNEAVWVYTSLPKLEKHGINVPIISSEKIKLKKVLVEQNRKGIKLKLDKNSGMIIEY</sequence>
<gene>
    <name evidence="1" type="ORF">L0P62_11200</name>
</gene>
<name>A0A9Q4FLQ7_9FIRM</name>
<dbReference type="RefSeq" id="WP_237915662.1">
    <property type="nucleotide sequence ID" value="NZ_JAKNID010000080.1"/>
</dbReference>
<dbReference type="AlphaFoldDB" id="A0A9Q4FLQ7"/>
<proteinExistence type="predicted"/>
<accession>A0A9Q4FLQ7</accession>